<keyword evidence="1" id="KW-0378">Hydrolase</keyword>
<dbReference type="InterPro" id="IPR029058">
    <property type="entry name" value="AB_hydrolase_fold"/>
</dbReference>
<keyword evidence="3" id="KW-1185">Reference proteome</keyword>
<dbReference type="InterPro" id="IPR010520">
    <property type="entry name" value="FrsA-like"/>
</dbReference>
<proteinExistence type="predicted"/>
<dbReference type="Proteomes" id="UP000756921">
    <property type="component" value="Unassembled WGS sequence"/>
</dbReference>
<protein>
    <recommendedName>
        <fullName evidence="4">Alpha/beta-hydrolase</fullName>
    </recommendedName>
</protein>
<gene>
    <name evidence="2" type="ORF">PMIN01_09001</name>
</gene>
<dbReference type="GO" id="GO:0016787">
    <property type="term" value="F:hydrolase activity"/>
    <property type="evidence" value="ECO:0007669"/>
    <property type="project" value="UniProtKB-KW"/>
</dbReference>
<comment type="caution">
    <text evidence="2">The sequence shown here is derived from an EMBL/GenBank/DDBJ whole genome shotgun (WGS) entry which is preliminary data.</text>
</comment>
<evidence type="ECO:0000313" key="2">
    <source>
        <dbReference type="EMBL" id="KAF9733318.1"/>
    </source>
</evidence>
<evidence type="ECO:0000256" key="1">
    <source>
        <dbReference type="ARBA" id="ARBA00022801"/>
    </source>
</evidence>
<accession>A0A9P6GDX9</accession>
<dbReference type="PANTHER" id="PTHR22946:SF12">
    <property type="entry name" value="CONIDIAL PIGMENT BIOSYNTHESIS PROTEIN AYG1 (AFU_ORTHOLOGUE AFUA_2G17550)"/>
    <property type="match status" value="1"/>
</dbReference>
<dbReference type="OrthoDB" id="5409895at2759"/>
<sequence>MAAPGGNFFIQDKLGVKAAHHENYKQLWETKWKKPAEMGVYPFMFGTASDFEPVVAEMTARDMKEPYNWDEYAKLYFPQAEKLKAVAQEAQSKGETEKASEYYLRSSAVYRISRFPAPRSEVQREAWKLGKECALKGLSLRRHPVSEVMIPHTHRLPHEGLHIPVYYMLPSSATKATPVPTIIIFTGLDGYRTELAVWMEGWRQNGVATIVLEIPGTGDCPAEASDPKSPDRLYTSLFDWIGQQDGIDQKKVGLWAFSTGGYYAIRVAHTHADKLAGVVALGGGCHHMFDREWLDNVNHLEYPFDLANTLAYKWGYGDDVERFKTEAAGKFSLLNDGTLDRPKCARLLLVNGTEDEIFPIDDYYLALQHGAPKEARFVQGVKHMGEPMSFFIIFNWFYKLFDIEADPVKQLQTLPFKPKY</sequence>
<evidence type="ECO:0000313" key="3">
    <source>
        <dbReference type="Proteomes" id="UP000756921"/>
    </source>
</evidence>
<organism evidence="2 3">
    <name type="scientific">Paraphaeosphaeria minitans</name>
    <dbReference type="NCBI Taxonomy" id="565426"/>
    <lineage>
        <taxon>Eukaryota</taxon>
        <taxon>Fungi</taxon>
        <taxon>Dikarya</taxon>
        <taxon>Ascomycota</taxon>
        <taxon>Pezizomycotina</taxon>
        <taxon>Dothideomycetes</taxon>
        <taxon>Pleosporomycetidae</taxon>
        <taxon>Pleosporales</taxon>
        <taxon>Massarineae</taxon>
        <taxon>Didymosphaeriaceae</taxon>
        <taxon>Paraphaeosphaeria</taxon>
    </lineage>
</organism>
<name>A0A9P6GDX9_9PLEO</name>
<reference evidence="2" key="1">
    <citation type="journal article" date="2020" name="Mol. Plant Microbe Interact.">
        <title>Genome Sequence of the Biocontrol Agent Coniothyrium minitans strain Conio (IMI 134523).</title>
        <authorList>
            <person name="Patel D."/>
            <person name="Shittu T.A."/>
            <person name="Baroncelli R."/>
            <person name="Muthumeenakshi S."/>
            <person name="Osborne T.H."/>
            <person name="Janganan T.K."/>
            <person name="Sreenivasaprasad S."/>
        </authorList>
    </citation>
    <scope>NUCLEOTIDE SEQUENCE</scope>
    <source>
        <strain evidence="2">Conio</strain>
    </source>
</reference>
<dbReference type="Gene3D" id="3.40.50.1820">
    <property type="entry name" value="alpha/beta hydrolase"/>
    <property type="match status" value="1"/>
</dbReference>
<dbReference type="Pfam" id="PF06500">
    <property type="entry name" value="FrsA-like"/>
    <property type="match status" value="1"/>
</dbReference>
<dbReference type="EMBL" id="WJXW01000009">
    <property type="protein sequence ID" value="KAF9733318.1"/>
    <property type="molecule type" value="Genomic_DNA"/>
</dbReference>
<dbReference type="SUPFAM" id="SSF53474">
    <property type="entry name" value="alpha/beta-Hydrolases"/>
    <property type="match status" value="1"/>
</dbReference>
<dbReference type="AlphaFoldDB" id="A0A9P6GDX9"/>
<evidence type="ECO:0008006" key="4">
    <source>
        <dbReference type="Google" id="ProtNLM"/>
    </source>
</evidence>
<dbReference type="InterPro" id="IPR050261">
    <property type="entry name" value="FrsA_esterase"/>
</dbReference>
<dbReference type="PANTHER" id="PTHR22946">
    <property type="entry name" value="DIENELACTONE HYDROLASE DOMAIN-CONTAINING PROTEIN-RELATED"/>
    <property type="match status" value="1"/>
</dbReference>